<organism evidence="1 2">
    <name type="scientific">Eretmocerus hayati</name>
    <dbReference type="NCBI Taxonomy" id="131215"/>
    <lineage>
        <taxon>Eukaryota</taxon>
        <taxon>Metazoa</taxon>
        <taxon>Ecdysozoa</taxon>
        <taxon>Arthropoda</taxon>
        <taxon>Hexapoda</taxon>
        <taxon>Insecta</taxon>
        <taxon>Pterygota</taxon>
        <taxon>Neoptera</taxon>
        <taxon>Endopterygota</taxon>
        <taxon>Hymenoptera</taxon>
        <taxon>Apocrita</taxon>
        <taxon>Proctotrupomorpha</taxon>
        <taxon>Chalcidoidea</taxon>
        <taxon>Aphelinidae</taxon>
        <taxon>Aphelininae</taxon>
        <taxon>Eretmocerus</taxon>
    </lineage>
</organism>
<evidence type="ECO:0000313" key="1">
    <source>
        <dbReference type="EMBL" id="KAJ8664504.1"/>
    </source>
</evidence>
<keyword evidence="2" id="KW-1185">Reference proteome</keyword>
<dbReference type="Proteomes" id="UP001239111">
    <property type="component" value="Chromosome 4"/>
</dbReference>
<protein>
    <submittedName>
        <fullName evidence="1">Uncharacterized protein</fullName>
    </submittedName>
</protein>
<name>A0ACC2N2I3_9HYME</name>
<sequence>MSFIQICMIILYVSHTQAGNPVPEFHSITKTWSAKHFTIFTFDHNLIQPDGTFLHSPCTIFENGGRKKYECRVTLEEPFQTSNVSSARRDICNVTLEADPERRFIDDPRDISLRRFGDHKALLIWEEIPATASDTDIFTKCVMILDMVDCSTKQLEFSYEYQSNKGPMQEVIVYIDTFDVIDSYGKCDQKPCRISYNNEGKQVGNPVYFGTVLKDPIISPASSISSVEGFFLLGDVENEGPEVAQLSHVNEDGIETRLVRSDSNVKSSKYSHLHGALGLCWTFRNETVYCAKYDSSTELRLNTTFKLEKDSHILAVFNLPNDGILLLTARIMIRKVSFDESHTVEGENVTVLKVNTDGRLELLYEMPNFGLKCNHGKMYQLVTNYWENGKLFCFDFACSYSHETIADSMLTLSRRCARKI</sequence>
<reference evidence="1" key="1">
    <citation type="submission" date="2023-04" db="EMBL/GenBank/DDBJ databases">
        <title>A chromosome-level genome assembly of the parasitoid wasp Eretmocerus hayati.</title>
        <authorList>
            <person name="Zhong Y."/>
            <person name="Liu S."/>
            <person name="Liu Y."/>
        </authorList>
    </citation>
    <scope>NUCLEOTIDE SEQUENCE</scope>
    <source>
        <strain evidence="1">ZJU_SS_LIU_2023</strain>
    </source>
</reference>
<comment type="caution">
    <text evidence="1">The sequence shown here is derived from an EMBL/GenBank/DDBJ whole genome shotgun (WGS) entry which is preliminary data.</text>
</comment>
<proteinExistence type="predicted"/>
<dbReference type="EMBL" id="CM056744">
    <property type="protein sequence ID" value="KAJ8664504.1"/>
    <property type="molecule type" value="Genomic_DNA"/>
</dbReference>
<evidence type="ECO:0000313" key="2">
    <source>
        <dbReference type="Proteomes" id="UP001239111"/>
    </source>
</evidence>
<gene>
    <name evidence="1" type="ORF">QAD02_006166</name>
</gene>
<accession>A0ACC2N2I3</accession>